<dbReference type="CDD" id="cd18809">
    <property type="entry name" value="SF1_C_RecD"/>
    <property type="match status" value="1"/>
</dbReference>
<proteinExistence type="predicted"/>
<evidence type="ECO:0000259" key="1">
    <source>
        <dbReference type="SMART" id="SM00382"/>
    </source>
</evidence>
<dbReference type="InterPro" id="IPR014862">
    <property type="entry name" value="TrwC"/>
</dbReference>
<sequence>MRVRGGVARWKRGQQSHGVKQAVNYAFSGVCDAALTAKTADGVIAAAGYADAVMTRYIVENGAIRDDLLTRDQLKGWVDGLDPLTGDRRGRDLESPVADLILDATINAPKSFSIAAMLDPDLATAYEDLQDRLRDRIIKLWQSELNARRGQGGAFREDLARIEVVELRHERSRSLDPHKHRHLWLNVKVQGADGKWSNVDTRVALRFQNVVNAEGDLASRTDPAWISALAVKGFTLNEDGEITQLQHLVRPLSKRSAQIEANKLIRTAWWKQQHPGQEPSHEVLNQIDRWAWATGRPNKPGDLDEDNWAELVREELAAADPALRLERSPIDASSASIEDLDIELLAAKAIVDADARSTGTGGRFSLMDVRAGALRALAASGVIAERTELATIAEQVMAASRALTVTLLDEPDVQAHVKSRMATSTAALKATIANRIEALSAPGIAAPVEEITGIAHALDPERVLDNDQTDGASAIAGTASVVAITGAAGAGKTTMLKVAVSALRRHGRNMIIVAPTKKAASVAGRETGTAASSLHQLLHDYGWRWSTGIAGNTEWKLLQPGDTDPTTGQHYQGPRTRIRPGDRIVVDEAGMLDLEAANALIEIIHRTGATVAVVGDDYQALPVGHSGAMALFRRSAFEKIELTEIHRFRDPEWAHMSARIRFANGPTETQNLAGELVRAGHVRVANSEVEAQQMMVNEWFGSSRRGESIALVTATHSEAQAICDAIQARRIASGDLEVDRSATGQSGQRVFVGDVVQTRRNDRASGVENRQGWVVRNISETHLTLVSTSDSSNLRRVTTEYANSHLHLGYASTVYGVQGETTDRSVVGPGVDAAGLYVGLTRGRTKNEVVVIAGTPQGASSELAATMQRQAAEETLQKSRAAARQEMIRAARADSLQTVGIDQDIASSLSR</sequence>
<dbReference type="Proteomes" id="UP001142372">
    <property type="component" value="Unassembled WGS sequence"/>
</dbReference>
<comment type="caution">
    <text evidence="2">The sequence shown here is derived from an EMBL/GenBank/DDBJ whole genome shotgun (WGS) entry which is preliminary data.</text>
</comment>
<organism evidence="2 3">
    <name type="scientific">Leifsonia poae</name>
    <dbReference type="NCBI Taxonomy" id="110933"/>
    <lineage>
        <taxon>Bacteria</taxon>
        <taxon>Bacillati</taxon>
        <taxon>Actinomycetota</taxon>
        <taxon>Actinomycetes</taxon>
        <taxon>Micrococcales</taxon>
        <taxon>Microbacteriaceae</taxon>
        <taxon>Leifsonia</taxon>
    </lineage>
</organism>
<dbReference type="SUPFAM" id="SSF52540">
    <property type="entry name" value="P-loop containing nucleoside triphosphate hydrolases"/>
    <property type="match status" value="1"/>
</dbReference>
<accession>A0A9W6H6A8</accession>
<dbReference type="AlphaFoldDB" id="A0A9W6H6A8"/>
<dbReference type="PANTHER" id="PTHR47642">
    <property type="entry name" value="ATP-DEPENDENT DNA HELICASE"/>
    <property type="match status" value="1"/>
</dbReference>
<evidence type="ECO:0000313" key="2">
    <source>
        <dbReference type="EMBL" id="GLJ74751.1"/>
    </source>
</evidence>
<dbReference type="Pfam" id="PF13604">
    <property type="entry name" value="AAA_30"/>
    <property type="match status" value="1"/>
</dbReference>
<reference evidence="2" key="1">
    <citation type="journal article" date="2014" name="Int. J. Syst. Evol. Microbiol.">
        <title>Complete genome sequence of Corynebacterium casei LMG S-19264T (=DSM 44701T), isolated from a smear-ripened cheese.</title>
        <authorList>
            <consortium name="US DOE Joint Genome Institute (JGI-PGF)"/>
            <person name="Walter F."/>
            <person name="Albersmeier A."/>
            <person name="Kalinowski J."/>
            <person name="Ruckert C."/>
        </authorList>
    </citation>
    <scope>NUCLEOTIDE SEQUENCE</scope>
    <source>
        <strain evidence="2">VKM Ac-1401</strain>
    </source>
</reference>
<dbReference type="InterPro" id="IPR051055">
    <property type="entry name" value="PIF1_helicase"/>
</dbReference>
<dbReference type="PANTHER" id="PTHR47642:SF6">
    <property type="entry name" value="ATP-DEPENDENT DNA HELICASE"/>
    <property type="match status" value="1"/>
</dbReference>
<protein>
    <recommendedName>
        <fullName evidence="1">AAA+ ATPase domain-containing protein</fullName>
    </recommendedName>
</protein>
<dbReference type="SMART" id="SM00382">
    <property type="entry name" value="AAA"/>
    <property type="match status" value="1"/>
</dbReference>
<keyword evidence="3" id="KW-1185">Reference proteome</keyword>
<dbReference type="EMBL" id="BSEN01000001">
    <property type="protein sequence ID" value="GLJ74751.1"/>
    <property type="molecule type" value="Genomic_DNA"/>
</dbReference>
<gene>
    <name evidence="2" type="ORF">GCM10017584_03240</name>
</gene>
<feature type="domain" description="AAA+ ATPase" evidence="1">
    <location>
        <begin position="478"/>
        <end position="742"/>
    </location>
</feature>
<name>A0A9W6H6A8_9MICO</name>
<evidence type="ECO:0000313" key="3">
    <source>
        <dbReference type="Proteomes" id="UP001142372"/>
    </source>
</evidence>
<dbReference type="InterPro" id="IPR027417">
    <property type="entry name" value="P-loop_NTPase"/>
</dbReference>
<dbReference type="Gene3D" id="3.40.50.300">
    <property type="entry name" value="P-loop containing nucleotide triphosphate hydrolases"/>
    <property type="match status" value="2"/>
</dbReference>
<dbReference type="SUPFAM" id="SSF55464">
    <property type="entry name" value="Origin of replication-binding domain, RBD-like"/>
    <property type="match status" value="1"/>
</dbReference>
<reference evidence="2" key="2">
    <citation type="submission" date="2023-01" db="EMBL/GenBank/DDBJ databases">
        <authorList>
            <person name="Sun Q."/>
            <person name="Evtushenko L."/>
        </authorList>
    </citation>
    <scope>NUCLEOTIDE SEQUENCE</scope>
    <source>
        <strain evidence="2">VKM Ac-1401</strain>
    </source>
</reference>
<dbReference type="Pfam" id="PF08751">
    <property type="entry name" value="TrwC"/>
    <property type="match status" value="1"/>
</dbReference>
<dbReference type="Gene3D" id="2.30.30.940">
    <property type="match status" value="1"/>
</dbReference>
<dbReference type="InterPro" id="IPR003593">
    <property type="entry name" value="AAA+_ATPase"/>
</dbReference>